<accession>A0AAD5NUE9</accession>
<dbReference type="AlphaFoldDB" id="A0AAD5NUE9"/>
<dbReference type="Proteomes" id="UP001064489">
    <property type="component" value="Chromosome 4"/>
</dbReference>
<gene>
    <name evidence="1" type="ORF">LWI28_011950</name>
</gene>
<comment type="caution">
    <text evidence="1">The sequence shown here is derived from an EMBL/GenBank/DDBJ whole genome shotgun (WGS) entry which is preliminary data.</text>
</comment>
<evidence type="ECO:0000313" key="1">
    <source>
        <dbReference type="EMBL" id="KAI9181149.1"/>
    </source>
</evidence>
<name>A0AAD5NUE9_ACENE</name>
<keyword evidence="2" id="KW-1185">Reference proteome</keyword>
<dbReference type="EMBL" id="JAJSOW010000101">
    <property type="protein sequence ID" value="KAI9181149.1"/>
    <property type="molecule type" value="Genomic_DNA"/>
</dbReference>
<protein>
    <submittedName>
        <fullName evidence="1">Uncharacterized protein</fullName>
    </submittedName>
</protein>
<reference evidence="1" key="1">
    <citation type="journal article" date="2022" name="Plant J.">
        <title>Strategies of tolerance reflected in two North American maple genomes.</title>
        <authorList>
            <person name="McEvoy S.L."/>
            <person name="Sezen U.U."/>
            <person name="Trouern-Trend A."/>
            <person name="McMahon S.M."/>
            <person name="Schaberg P.G."/>
            <person name="Yang J."/>
            <person name="Wegrzyn J.L."/>
            <person name="Swenson N.G."/>
        </authorList>
    </citation>
    <scope>NUCLEOTIDE SEQUENCE</scope>
    <source>
        <strain evidence="1">91603</strain>
    </source>
</reference>
<reference evidence="1" key="2">
    <citation type="submission" date="2023-02" db="EMBL/GenBank/DDBJ databases">
        <authorList>
            <person name="Swenson N.G."/>
            <person name="Wegrzyn J.L."/>
            <person name="Mcevoy S.L."/>
        </authorList>
    </citation>
    <scope>NUCLEOTIDE SEQUENCE</scope>
    <source>
        <strain evidence="1">91603</strain>
        <tissue evidence="1">Leaf</tissue>
    </source>
</reference>
<evidence type="ECO:0000313" key="2">
    <source>
        <dbReference type="Proteomes" id="UP001064489"/>
    </source>
</evidence>
<proteinExistence type="predicted"/>
<organism evidence="1 2">
    <name type="scientific">Acer negundo</name>
    <name type="common">Box elder</name>
    <dbReference type="NCBI Taxonomy" id="4023"/>
    <lineage>
        <taxon>Eukaryota</taxon>
        <taxon>Viridiplantae</taxon>
        <taxon>Streptophyta</taxon>
        <taxon>Embryophyta</taxon>
        <taxon>Tracheophyta</taxon>
        <taxon>Spermatophyta</taxon>
        <taxon>Magnoliopsida</taxon>
        <taxon>eudicotyledons</taxon>
        <taxon>Gunneridae</taxon>
        <taxon>Pentapetalae</taxon>
        <taxon>rosids</taxon>
        <taxon>malvids</taxon>
        <taxon>Sapindales</taxon>
        <taxon>Sapindaceae</taxon>
        <taxon>Hippocastanoideae</taxon>
        <taxon>Acereae</taxon>
        <taxon>Acer</taxon>
    </lineage>
</organism>
<sequence length="98" mass="11528">MKVAVDENDLKAVGAQPLPVGRRGLRIHDWEVKSHKGGRRSWTRRICRRWYSKEGLPSIEVLAAAQWKFRRFLWYLKISVHVALIRPQLLPLKEKLLC</sequence>